<accession>A0ABZ3C3V8</accession>
<evidence type="ECO:0000256" key="1">
    <source>
        <dbReference type="SAM" id="SignalP"/>
    </source>
</evidence>
<name>A0ABZ3C3V8_9ACTN</name>
<feature type="signal peptide" evidence="1">
    <location>
        <begin position="1"/>
        <end position="24"/>
    </location>
</feature>
<protein>
    <recommendedName>
        <fullName evidence="4">Lipoprotein</fullName>
    </recommendedName>
</protein>
<dbReference type="Proteomes" id="UP001434337">
    <property type="component" value="Chromosome"/>
</dbReference>
<evidence type="ECO:0000313" key="3">
    <source>
        <dbReference type="Proteomes" id="UP001434337"/>
    </source>
</evidence>
<evidence type="ECO:0008006" key="4">
    <source>
        <dbReference type="Google" id="ProtNLM"/>
    </source>
</evidence>
<keyword evidence="3" id="KW-1185">Reference proteome</keyword>
<keyword evidence="1" id="KW-0732">Signal</keyword>
<organism evidence="2 3">
    <name type="scientific">Propioniciclava soli</name>
    <dbReference type="NCBI Taxonomy" id="2775081"/>
    <lineage>
        <taxon>Bacteria</taxon>
        <taxon>Bacillati</taxon>
        <taxon>Actinomycetota</taxon>
        <taxon>Actinomycetes</taxon>
        <taxon>Propionibacteriales</taxon>
        <taxon>Propionibacteriaceae</taxon>
        <taxon>Propioniciclava</taxon>
    </lineage>
</organism>
<dbReference type="RefSeq" id="WP_342371875.1">
    <property type="nucleotide sequence ID" value="NZ_CP115965.1"/>
</dbReference>
<proteinExistence type="predicted"/>
<feature type="chain" id="PRO_5046096174" description="Lipoprotein" evidence="1">
    <location>
        <begin position="25"/>
        <end position="196"/>
    </location>
</feature>
<dbReference type="PROSITE" id="PS51257">
    <property type="entry name" value="PROKAR_LIPOPROTEIN"/>
    <property type="match status" value="1"/>
</dbReference>
<dbReference type="EMBL" id="CP115965">
    <property type="protein sequence ID" value="WZW97504.1"/>
    <property type="molecule type" value="Genomic_DNA"/>
</dbReference>
<reference evidence="2 3" key="1">
    <citation type="journal article" date="2023" name="Environ Microbiome">
        <title>A coral-associated actinobacterium mitigates coral bleaching under heat stress.</title>
        <authorList>
            <person name="Li J."/>
            <person name="Zou Y."/>
            <person name="Li Q."/>
            <person name="Zhang J."/>
            <person name="Bourne D.G."/>
            <person name="Lyu Y."/>
            <person name="Liu C."/>
            <person name="Zhang S."/>
        </authorList>
    </citation>
    <scope>NUCLEOTIDE SEQUENCE [LARGE SCALE GENOMIC DNA]</scope>
    <source>
        <strain evidence="2 3">SCSIO 13291</strain>
    </source>
</reference>
<gene>
    <name evidence="2" type="ORF">PCC79_11390</name>
</gene>
<evidence type="ECO:0000313" key="2">
    <source>
        <dbReference type="EMBL" id="WZW97504.1"/>
    </source>
</evidence>
<sequence length="196" mass="20955">MVKPMAVAGAMVCWGVLFVGCAPAVEPTPSPEPSPVPTFQCTPEAGGEAYACDQAEYEAMVVRDEQYAEAERVYRRAMEIVNALTNSKQPINSELIAITTGSAQADFEKALLDISQDGAEYSGTPEIEWIRRAPDAVDQGSVVALEVCTSPGDQVVVVDGVPIPSSTAFERVFFRLEDGQMKMASGQAGEVASCWQ</sequence>